<evidence type="ECO:0000313" key="3">
    <source>
        <dbReference type="Proteomes" id="UP001234178"/>
    </source>
</evidence>
<protein>
    <submittedName>
        <fullName evidence="2">Uncharacterized protein</fullName>
    </submittedName>
</protein>
<gene>
    <name evidence="2" type="ORF">OUZ56_014006</name>
</gene>
<dbReference type="EMBL" id="JAOYFB010000002">
    <property type="protein sequence ID" value="KAK4008884.1"/>
    <property type="molecule type" value="Genomic_DNA"/>
</dbReference>
<name>A0ABQ9Z7L8_9CRUS</name>
<accession>A0ABQ9Z7L8</accession>
<comment type="caution">
    <text evidence="2">The sequence shown here is derived from an EMBL/GenBank/DDBJ whole genome shotgun (WGS) entry which is preliminary data.</text>
</comment>
<organism evidence="2 3">
    <name type="scientific">Daphnia magna</name>
    <dbReference type="NCBI Taxonomy" id="35525"/>
    <lineage>
        <taxon>Eukaryota</taxon>
        <taxon>Metazoa</taxon>
        <taxon>Ecdysozoa</taxon>
        <taxon>Arthropoda</taxon>
        <taxon>Crustacea</taxon>
        <taxon>Branchiopoda</taxon>
        <taxon>Diplostraca</taxon>
        <taxon>Cladocera</taxon>
        <taxon>Anomopoda</taxon>
        <taxon>Daphniidae</taxon>
        <taxon>Daphnia</taxon>
    </lineage>
</organism>
<sequence length="81" mass="9153">MATVLMRVPTIPNPKSNRDRFELMRKTFHGGLISPTIDHQGTLTSQSDPKKEKYPTAHTSSPSEYIFTDSVGDREKKGEMM</sequence>
<dbReference type="Proteomes" id="UP001234178">
    <property type="component" value="Unassembled WGS sequence"/>
</dbReference>
<feature type="compositionally biased region" description="Polar residues" evidence="1">
    <location>
        <begin position="37"/>
        <end position="47"/>
    </location>
</feature>
<keyword evidence="3" id="KW-1185">Reference proteome</keyword>
<feature type="region of interest" description="Disordered" evidence="1">
    <location>
        <begin position="31"/>
        <end position="81"/>
    </location>
</feature>
<reference evidence="2 3" key="1">
    <citation type="journal article" date="2023" name="Nucleic Acids Res.">
        <title>The hologenome of Daphnia magna reveals possible DNA methylation and microbiome-mediated evolution of the host genome.</title>
        <authorList>
            <person name="Chaturvedi A."/>
            <person name="Li X."/>
            <person name="Dhandapani V."/>
            <person name="Marshall H."/>
            <person name="Kissane S."/>
            <person name="Cuenca-Cambronero M."/>
            <person name="Asole G."/>
            <person name="Calvet F."/>
            <person name="Ruiz-Romero M."/>
            <person name="Marangio P."/>
            <person name="Guigo R."/>
            <person name="Rago D."/>
            <person name="Mirbahai L."/>
            <person name="Eastwood N."/>
            <person name="Colbourne J.K."/>
            <person name="Zhou J."/>
            <person name="Mallon E."/>
            <person name="Orsini L."/>
        </authorList>
    </citation>
    <scope>NUCLEOTIDE SEQUENCE [LARGE SCALE GENOMIC DNA]</scope>
    <source>
        <strain evidence="2">LRV0_1</strain>
    </source>
</reference>
<evidence type="ECO:0000256" key="1">
    <source>
        <dbReference type="SAM" id="MobiDB-lite"/>
    </source>
</evidence>
<evidence type="ECO:0000313" key="2">
    <source>
        <dbReference type="EMBL" id="KAK4008884.1"/>
    </source>
</evidence>
<feature type="compositionally biased region" description="Basic and acidic residues" evidence="1">
    <location>
        <begin position="71"/>
        <end position="81"/>
    </location>
</feature>
<proteinExistence type="predicted"/>